<keyword evidence="3" id="KW-0249">Electron transport</keyword>
<evidence type="ECO:0000256" key="8">
    <source>
        <dbReference type="PIRSR" id="PIRSR000077-1"/>
    </source>
</evidence>
<dbReference type="SUPFAM" id="SSF52833">
    <property type="entry name" value="Thioredoxin-like"/>
    <property type="match status" value="1"/>
</dbReference>
<keyword evidence="2" id="KW-0813">Transport</keyword>
<feature type="active site" description="Nucleophile" evidence="8">
    <location>
        <position position="32"/>
    </location>
</feature>
<evidence type="ECO:0000259" key="10">
    <source>
        <dbReference type="PROSITE" id="PS51352"/>
    </source>
</evidence>
<name>A0A532V1K4_UNCL8</name>
<accession>A0A532V1K4</accession>
<dbReference type="InterPro" id="IPR005746">
    <property type="entry name" value="Thioredoxin"/>
</dbReference>
<dbReference type="InterPro" id="IPR036249">
    <property type="entry name" value="Thioredoxin-like_sf"/>
</dbReference>
<evidence type="ECO:0000256" key="1">
    <source>
        <dbReference type="ARBA" id="ARBA00008987"/>
    </source>
</evidence>
<feature type="active site" description="Nucleophile" evidence="8">
    <location>
        <position position="35"/>
    </location>
</feature>
<reference evidence="11 12" key="1">
    <citation type="submission" date="2017-06" db="EMBL/GenBank/DDBJ databases">
        <title>Novel microbial phyla capable of carbon fixation and sulfur reduction in deep-sea sediments.</title>
        <authorList>
            <person name="Huang J."/>
            <person name="Baker B."/>
            <person name="Wang Y."/>
        </authorList>
    </citation>
    <scope>NUCLEOTIDE SEQUENCE [LARGE SCALE GENOMIC DNA]</scope>
    <source>
        <strain evidence="11">B3_LCP</strain>
    </source>
</reference>
<dbReference type="PANTHER" id="PTHR45663">
    <property type="entry name" value="GEO12009P1"/>
    <property type="match status" value="1"/>
</dbReference>
<feature type="domain" description="Thioredoxin" evidence="10">
    <location>
        <begin position="1"/>
        <end position="108"/>
    </location>
</feature>
<evidence type="ECO:0000256" key="2">
    <source>
        <dbReference type="ARBA" id="ARBA00022448"/>
    </source>
</evidence>
<dbReference type="GO" id="GO:0045454">
    <property type="term" value="P:cell redox homeostasis"/>
    <property type="evidence" value="ECO:0007669"/>
    <property type="project" value="TreeGrafter"/>
</dbReference>
<evidence type="ECO:0000313" key="12">
    <source>
        <dbReference type="Proteomes" id="UP000319619"/>
    </source>
</evidence>
<gene>
    <name evidence="11" type="primary">trxA</name>
    <name evidence="11" type="ORF">CEE37_05350</name>
</gene>
<dbReference type="CDD" id="cd02947">
    <property type="entry name" value="TRX_family"/>
    <property type="match status" value="1"/>
</dbReference>
<dbReference type="NCBIfam" id="TIGR01068">
    <property type="entry name" value="thioredoxin"/>
    <property type="match status" value="1"/>
</dbReference>
<feature type="disulfide bond" description="Redox-active" evidence="9">
    <location>
        <begin position="32"/>
        <end position="35"/>
    </location>
</feature>
<keyword evidence="4 9" id="KW-1015">Disulfide bond</keyword>
<dbReference type="GO" id="GO:0005829">
    <property type="term" value="C:cytosol"/>
    <property type="evidence" value="ECO:0007669"/>
    <property type="project" value="TreeGrafter"/>
</dbReference>
<feature type="site" description="Deprotonates C-terminal active site Cys" evidence="8">
    <location>
        <position position="26"/>
    </location>
</feature>
<evidence type="ECO:0000256" key="5">
    <source>
        <dbReference type="ARBA" id="ARBA00023284"/>
    </source>
</evidence>
<feature type="site" description="Contributes to redox potential value" evidence="8">
    <location>
        <position position="33"/>
    </location>
</feature>
<dbReference type="PANTHER" id="PTHR45663:SF11">
    <property type="entry name" value="GEO12009P1"/>
    <property type="match status" value="1"/>
</dbReference>
<feature type="site" description="Contributes to redox potential value" evidence="8">
    <location>
        <position position="34"/>
    </location>
</feature>
<protein>
    <recommendedName>
        <fullName evidence="6 7">Thioredoxin</fullName>
    </recommendedName>
</protein>
<dbReference type="PROSITE" id="PS00194">
    <property type="entry name" value="THIOREDOXIN_1"/>
    <property type="match status" value="1"/>
</dbReference>
<evidence type="ECO:0000256" key="6">
    <source>
        <dbReference type="NCBIfam" id="TIGR01068"/>
    </source>
</evidence>
<dbReference type="Gene3D" id="3.40.30.10">
    <property type="entry name" value="Glutaredoxin"/>
    <property type="match status" value="1"/>
</dbReference>
<dbReference type="AlphaFoldDB" id="A0A532V1K4"/>
<evidence type="ECO:0000256" key="7">
    <source>
        <dbReference type="PIRNR" id="PIRNR000077"/>
    </source>
</evidence>
<evidence type="ECO:0000256" key="9">
    <source>
        <dbReference type="PIRSR" id="PIRSR000077-4"/>
    </source>
</evidence>
<comment type="similarity">
    <text evidence="1 7">Belongs to the thioredoxin family.</text>
</comment>
<organism evidence="11 12">
    <name type="scientific">candidate division LCP-89 bacterium B3_LCP</name>
    <dbReference type="NCBI Taxonomy" id="2012998"/>
    <lineage>
        <taxon>Bacteria</taxon>
        <taxon>Pseudomonadati</taxon>
        <taxon>Bacteria division LCP-89</taxon>
    </lineage>
</organism>
<sequence>MEKEITLTDSTFVQEIDNSTEPVLVDFWAPWCGPCQMVGPILSELAEEYDGSLKIGKLNVDENQQTAARFGITGIPTMLLFKDGKMVERWVGALPKPALETALKPHLAEKV</sequence>
<dbReference type="InterPro" id="IPR017937">
    <property type="entry name" value="Thioredoxin_CS"/>
</dbReference>
<dbReference type="EMBL" id="NJBN01000003">
    <property type="protein sequence ID" value="TKJ41094.1"/>
    <property type="molecule type" value="Genomic_DNA"/>
</dbReference>
<evidence type="ECO:0000313" key="11">
    <source>
        <dbReference type="EMBL" id="TKJ41094.1"/>
    </source>
</evidence>
<dbReference type="FunFam" id="3.40.30.10:FF:000001">
    <property type="entry name" value="Thioredoxin"/>
    <property type="match status" value="1"/>
</dbReference>
<dbReference type="GO" id="GO:0015035">
    <property type="term" value="F:protein-disulfide reductase activity"/>
    <property type="evidence" value="ECO:0007669"/>
    <property type="project" value="UniProtKB-UniRule"/>
</dbReference>
<evidence type="ECO:0000256" key="4">
    <source>
        <dbReference type="ARBA" id="ARBA00023157"/>
    </source>
</evidence>
<dbReference type="PRINTS" id="PR00421">
    <property type="entry name" value="THIOREDOXIN"/>
</dbReference>
<comment type="caution">
    <text evidence="11">The sequence shown here is derived from an EMBL/GenBank/DDBJ whole genome shotgun (WGS) entry which is preliminary data.</text>
</comment>
<evidence type="ECO:0000256" key="3">
    <source>
        <dbReference type="ARBA" id="ARBA00022982"/>
    </source>
</evidence>
<keyword evidence="5 9" id="KW-0676">Redox-active center</keyword>
<proteinExistence type="inferred from homology"/>
<dbReference type="Proteomes" id="UP000319619">
    <property type="component" value="Unassembled WGS sequence"/>
</dbReference>
<dbReference type="PROSITE" id="PS51352">
    <property type="entry name" value="THIOREDOXIN_2"/>
    <property type="match status" value="1"/>
</dbReference>
<dbReference type="PIRSF" id="PIRSF000077">
    <property type="entry name" value="Thioredoxin"/>
    <property type="match status" value="1"/>
</dbReference>
<dbReference type="Pfam" id="PF00085">
    <property type="entry name" value="Thioredoxin"/>
    <property type="match status" value="1"/>
</dbReference>
<dbReference type="InterPro" id="IPR013766">
    <property type="entry name" value="Thioredoxin_domain"/>
</dbReference>